<proteinExistence type="predicted"/>
<feature type="non-terminal residue" evidence="2">
    <location>
        <position position="1"/>
    </location>
</feature>
<evidence type="ECO:0000313" key="3">
    <source>
        <dbReference type="Proteomes" id="UP000231343"/>
    </source>
</evidence>
<feature type="region of interest" description="Disordered" evidence="1">
    <location>
        <begin position="291"/>
        <end position="337"/>
    </location>
</feature>
<name>A0A2H0XTX4_UNCSA</name>
<comment type="caution">
    <text evidence="2">The sequence shown here is derived from an EMBL/GenBank/DDBJ whole genome shotgun (WGS) entry which is preliminary data.</text>
</comment>
<sequence length="1305" mass="148080">VRAGNSRYLGNRYTLSYEEIDPATQQRVTRTTSLSGREILEILYNRFGMSSGRPLIGQAVDNQIIEIFMRNVNPMDLQLMVKRAGRGVILGGNEVRSVVLGRFRRGGHLYVDLALNERWFVRQGNFQRAQRFSAWANELFGRFRFSNPAYRGWRDVFFELRRPELAARVRRYASSHGVNMAEARVALARQIYIEYTTQRTASFMNTMDQILNDPERLETLRARESQARSPREARRIRAERVRFERLRAEFNQTRTLRRGLFFGRDFQWLINRNRAAFNTALDTFENEFFETTEHPARPTANSPRAERAAEETETERPAEERETERPPEKNRSRLERQINGVLEREAIAFDVREAGPAVPRFDRAQNNRQRLYERAAGDLRVIGLPDGSGSITTDGRTRPAYTAEEARALINYVRELNTTENYRAGRAVVIVRHGADFSHYTIDLPEGAEIERTIEGHFRIYDSQTGESIRRYRLANDTSLVEINLNFSEANLRSRLGNNETAIRRILAARTQSQSMTDRFMVEQARQIGESVGLSPERLAALSTQADVEALLQEGAARLGENFANRFARWSRTAEGQRVLNTPEGEAFLDMLASPELSSSRATLQTGMNFLGGLVALIGLEHLMDIVGVEDARVRFTLLIFGVHFSNVGLGAASRLIVDPRASRNLAEDLARLRANTAEFASARGLGSGSTSRVIGRWLGREIGRAFIGAFAARAQTGAYQGLMAALGVPRSHWLRGERMSLAVLLAPQGASLTLRLLAPNLYRSLAARLAGRTLAGRTLALLNWPLAIIGAYLLALDAIEIFAIDPEHRNLYAQTEEMMNDNPGSGEADLDAAERFFLGAGFSRGWFRGFDNRMFGFDRASQDRWDMLYQLCLRQTVENANETWDVVRTTALAHLTQAEAARAREPQDLLYYQRVSVADFDVDGLHQEYFSRIEFPGNWAEAKNDLQNIFTSGNLDLGHWEMRDQVVRGPDFAPLGHDQVRVWVVEEQIQITPEEIHSQQLAQYLRSRYDMSEQQVGEFIERFQRAQFQRQTAFVQGVQPNDSDIEHISRVEAETDPYDLDAEEAPAEEAPAEDDASESEGPLSQEPKDLVTAPDSVPVENWQQTSHRVTGYFNEDGVALDDASFRRFVDHEVLGGLTENRAEILRSRRTERLSYLCMLASTHNGTVPTDQFTEVDVTLNFVNAAGEIQTSSPDYQNMLEIAREGWLSEFEELEPATRQQRIAVTRLQYILSGRMDIIAEQLRTYGDNPDNWSNDQNYVSHLESLIEEYYTLTDQLASSSQVRQVHIMGQIADLLGEVLEDYQL</sequence>
<dbReference type="EMBL" id="PEYM01000134">
    <property type="protein sequence ID" value="PIS28414.1"/>
    <property type="molecule type" value="Genomic_DNA"/>
</dbReference>
<feature type="region of interest" description="Disordered" evidence="1">
    <location>
        <begin position="1065"/>
        <end position="1096"/>
    </location>
</feature>
<feature type="compositionally biased region" description="Basic and acidic residues" evidence="1">
    <location>
        <begin position="304"/>
        <end position="337"/>
    </location>
</feature>
<evidence type="ECO:0000256" key="1">
    <source>
        <dbReference type="SAM" id="MobiDB-lite"/>
    </source>
</evidence>
<evidence type="ECO:0000313" key="2">
    <source>
        <dbReference type="EMBL" id="PIS28414.1"/>
    </source>
</evidence>
<reference evidence="2 3" key="1">
    <citation type="submission" date="2017-09" db="EMBL/GenBank/DDBJ databases">
        <title>Depth-based differentiation of microbial function through sediment-hosted aquifers and enrichment of novel symbionts in the deep terrestrial subsurface.</title>
        <authorList>
            <person name="Probst A.J."/>
            <person name="Ladd B."/>
            <person name="Jarett J.K."/>
            <person name="Geller-Mcgrath D.E."/>
            <person name="Sieber C.M."/>
            <person name="Emerson J.B."/>
            <person name="Anantharaman K."/>
            <person name="Thomas B.C."/>
            <person name="Malmstrom R."/>
            <person name="Stieglmeier M."/>
            <person name="Klingl A."/>
            <person name="Woyke T."/>
            <person name="Ryan C.M."/>
            <person name="Banfield J.F."/>
        </authorList>
    </citation>
    <scope>NUCLEOTIDE SEQUENCE [LARGE SCALE GENOMIC DNA]</scope>
    <source>
        <strain evidence="2">CG08_land_8_20_14_0_20_45_16</strain>
    </source>
</reference>
<organism evidence="2 3">
    <name type="scientific">Candidatus Saganbacteria bacterium CG08_land_8_20_14_0_20_45_16</name>
    <dbReference type="NCBI Taxonomy" id="2014293"/>
    <lineage>
        <taxon>Bacteria</taxon>
        <taxon>Bacillati</taxon>
        <taxon>Saganbacteria</taxon>
    </lineage>
</organism>
<protein>
    <submittedName>
        <fullName evidence="2">Uncharacterized protein</fullName>
    </submittedName>
</protein>
<feature type="compositionally biased region" description="Acidic residues" evidence="1">
    <location>
        <begin position="1065"/>
        <end position="1079"/>
    </location>
</feature>
<gene>
    <name evidence="2" type="ORF">COT42_08130</name>
</gene>
<dbReference type="Proteomes" id="UP000231343">
    <property type="component" value="Unassembled WGS sequence"/>
</dbReference>
<accession>A0A2H0XTX4</accession>